<reference evidence="1 2" key="1">
    <citation type="submission" date="2016-03" db="EMBL/GenBank/DDBJ databases">
        <title>Draft genome sequence of Flavobacterium fryxellicola DSM 16209.</title>
        <authorList>
            <person name="Shin S.-K."/>
            <person name="Yi H."/>
        </authorList>
    </citation>
    <scope>NUCLEOTIDE SEQUENCE [LARGE SCALE GENOMIC DNA]</scope>
    <source>
        <strain evidence="1 2">DSM 16209</strain>
    </source>
</reference>
<organism evidence="1 2">
    <name type="scientific">Flavobacterium fryxellicola</name>
    <dbReference type="NCBI Taxonomy" id="249352"/>
    <lineage>
        <taxon>Bacteria</taxon>
        <taxon>Pseudomonadati</taxon>
        <taxon>Bacteroidota</taxon>
        <taxon>Flavobacteriia</taxon>
        <taxon>Flavobacteriales</taxon>
        <taxon>Flavobacteriaceae</taxon>
        <taxon>Flavobacterium</taxon>
    </lineage>
</organism>
<accession>A0A167TZZ4</accession>
<dbReference type="SUPFAM" id="SSF49464">
    <property type="entry name" value="Carboxypeptidase regulatory domain-like"/>
    <property type="match status" value="1"/>
</dbReference>
<dbReference type="SUPFAM" id="SSF56935">
    <property type="entry name" value="Porins"/>
    <property type="match status" value="1"/>
</dbReference>
<proteinExistence type="predicted"/>
<protein>
    <recommendedName>
        <fullName evidence="3">TonB-dependent receptor</fullName>
    </recommendedName>
</protein>
<dbReference type="EMBL" id="LVJE01000048">
    <property type="protein sequence ID" value="OAB25119.1"/>
    <property type="molecule type" value="Genomic_DNA"/>
</dbReference>
<sequence>MKNILLFIALVVTSISYAQNIRLEGVIQDIGKSPLEMANVMAVNQATKAMDGYAITTDKGKYILNLKPNTAYSIKLSYLGMQNKEITITTQSENMVQNITMESGGIELDGVEIVREMPVSIKGDTIVYNADSFKTGEERKLEDVFKKLPGFEVMADGQVQVEGKKVAKLFVNGKPFMEGDTKLGSKNIPSDAVDKIQVMRNFNEVSQMKGLENNNDDIALNIKLKKGKDKFWFGDVSGGLANDKGYIFNPKLFYYSPKTSINSIVNLNNIGEVSLTSADFFRISGGARNTIGKSGTTLNLNRNFFGLSGGDNVAKASDKFGTLNVNHSVSKKWTLTGFAAYSSTFNQSITNSDRGIFEPNTTNIATLENRKNRTDSRNNAFISKLGSKYKANDNFQLDYDVFFRKNDQQDIDNSQSNFSSTSNGTVFNSSNTVVAFQKQAPASFNQSLNLFYTQNPKSTWVIEVQHQYEDEDPFYNPQLSVNPYQNSTSQNPNDPSAVFVNENSLNIEQSRFVKTNKVDAKVDYFYQISNKSILNVTVGNTNAFQTYDSSILQILQNNSVNPVEQEAYNNKVKYSFNDVFLGVHYKFIKGKFTFNPGFSVHQYNTNNQQFNNPFQLNFSRFLPDMFARWDLKKSENVTYNFNVANRFNDVNSLIEGYIFTNFNSISRGNAQLENSLVTSHRLNYSKYNLYNFTTIFGSVGYTTTKNPVVNGIAFQSIYSTSDRLNLDAENESLNGNLFYSKSFQKYYKVTGGVNASWNKNFVLNRRIVSGNTQEFIQGIENVNHGYNLALATQFKKYPNIDLGYRINFSEQAANSFTTQTPTVKLNYYFLNGLNINWDYSFNRFKNETSGIANNFEIMTASLNYIKKDSKFEYRIQANNLLNTKSRLNNTFSVNGFNANETIILPRFVTFILKYNI</sequence>
<dbReference type="InterPro" id="IPR008969">
    <property type="entry name" value="CarboxyPept-like_regulatory"/>
</dbReference>
<evidence type="ECO:0008006" key="3">
    <source>
        <dbReference type="Google" id="ProtNLM"/>
    </source>
</evidence>
<evidence type="ECO:0000313" key="1">
    <source>
        <dbReference type="EMBL" id="OAB25119.1"/>
    </source>
</evidence>
<keyword evidence="2" id="KW-1185">Reference proteome</keyword>
<gene>
    <name evidence="1" type="ORF">FBFR_15665</name>
</gene>
<dbReference type="STRING" id="249352.SAMN05444395_10165"/>
<dbReference type="Pfam" id="PF13715">
    <property type="entry name" value="CarbopepD_reg_2"/>
    <property type="match status" value="1"/>
</dbReference>
<evidence type="ECO:0000313" key="2">
    <source>
        <dbReference type="Proteomes" id="UP000077164"/>
    </source>
</evidence>
<dbReference type="Proteomes" id="UP000077164">
    <property type="component" value="Unassembled WGS sequence"/>
</dbReference>
<dbReference type="OrthoDB" id="603275at2"/>
<comment type="caution">
    <text evidence="1">The sequence shown here is derived from an EMBL/GenBank/DDBJ whole genome shotgun (WGS) entry which is preliminary data.</text>
</comment>
<dbReference type="Gene3D" id="2.60.40.1120">
    <property type="entry name" value="Carboxypeptidase-like, regulatory domain"/>
    <property type="match status" value="1"/>
</dbReference>
<dbReference type="RefSeq" id="WP_066082978.1">
    <property type="nucleotide sequence ID" value="NZ_FRDK01000001.1"/>
</dbReference>
<dbReference type="AlphaFoldDB" id="A0A167TZZ4"/>
<name>A0A167TZZ4_9FLAO</name>